<dbReference type="GO" id="GO:0051301">
    <property type="term" value="P:cell division"/>
    <property type="evidence" value="ECO:0007669"/>
    <property type="project" value="UniProtKB-KW"/>
</dbReference>
<gene>
    <name evidence="1" type="primary">murL</name>
    <name evidence="5" type="ORF">BECKFM1743A_GA0114220_101341</name>
    <name evidence="6" type="ORF">BECKFM1743B_GA0114221_101431</name>
    <name evidence="4" type="ORF">BECKFM1743C_GA0114222_100861</name>
</gene>
<dbReference type="UniPathway" id="UPA00219"/>
<dbReference type="HAMAP" id="MF_02209">
    <property type="entry name" value="MurL"/>
    <property type="match status" value="1"/>
</dbReference>
<keyword evidence="1" id="KW-0133">Cell shape</keyword>
<comment type="pathway">
    <text evidence="1">Cell wall biogenesis; peptidoglycan biosynthesis.</text>
</comment>
<dbReference type="EMBL" id="CAADFA010000086">
    <property type="protein sequence ID" value="VFJ50509.1"/>
    <property type="molecule type" value="Genomic_DNA"/>
</dbReference>
<dbReference type="Pfam" id="PF26299">
    <property type="entry name" value="MurL_N"/>
    <property type="match status" value="1"/>
</dbReference>
<organism evidence="4">
    <name type="scientific">Candidatus Kentrum sp. FM</name>
    <dbReference type="NCBI Taxonomy" id="2126340"/>
    <lineage>
        <taxon>Bacteria</taxon>
        <taxon>Pseudomonadati</taxon>
        <taxon>Pseudomonadota</taxon>
        <taxon>Gammaproteobacteria</taxon>
        <taxon>Candidatus Kentrum</taxon>
    </lineage>
</organism>
<evidence type="ECO:0000313" key="5">
    <source>
        <dbReference type="EMBL" id="VFJ54594.1"/>
    </source>
</evidence>
<name>A0A450SD93_9GAMM</name>
<dbReference type="EMBL" id="CAADEZ010000134">
    <property type="protein sequence ID" value="VFJ54594.1"/>
    <property type="molecule type" value="Genomic_DNA"/>
</dbReference>
<evidence type="ECO:0000259" key="2">
    <source>
        <dbReference type="Pfam" id="PF26298"/>
    </source>
</evidence>
<dbReference type="GO" id="GO:0005737">
    <property type="term" value="C:cytoplasm"/>
    <property type="evidence" value="ECO:0007669"/>
    <property type="project" value="UniProtKB-UniRule"/>
</dbReference>
<keyword evidence="1" id="KW-0961">Cell wall biogenesis/degradation</keyword>
<comment type="function">
    <text evidence="1">Cell wall formation. Catalyzes epimerization of the terminal L-glutamate in UDP-N-acetyl-alpha-D-muramoyl-L-alanyl-L-glutamate.</text>
</comment>
<dbReference type="GO" id="GO:0008360">
    <property type="term" value="P:regulation of cell shape"/>
    <property type="evidence" value="ECO:0007669"/>
    <property type="project" value="UniProtKB-KW"/>
</dbReference>
<keyword evidence="1" id="KW-0413">Isomerase</keyword>
<reference evidence="4" key="1">
    <citation type="submission" date="2019-02" db="EMBL/GenBank/DDBJ databases">
        <authorList>
            <person name="Gruber-Vodicka R. H."/>
            <person name="Seah K. B. B."/>
        </authorList>
    </citation>
    <scope>NUCLEOTIDE SEQUENCE</scope>
    <source>
        <strain evidence="5">BECK_BZ163</strain>
        <strain evidence="6">BECK_BZ164</strain>
        <strain evidence="4">BECK_BZ165</strain>
    </source>
</reference>
<evidence type="ECO:0000259" key="3">
    <source>
        <dbReference type="Pfam" id="PF26299"/>
    </source>
</evidence>
<feature type="domain" description="MurL C-terminal" evidence="2">
    <location>
        <begin position="316"/>
        <end position="424"/>
    </location>
</feature>
<keyword evidence="1" id="KW-0132">Cell division</keyword>
<dbReference type="Pfam" id="PF26298">
    <property type="entry name" value="MurL_epimerase_C"/>
    <property type="match status" value="1"/>
</dbReference>
<evidence type="ECO:0000313" key="6">
    <source>
        <dbReference type="EMBL" id="VFK10538.1"/>
    </source>
</evidence>
<dbReference type="EMBL" id="CAADFL010000143">
    <property type="protein sequence ID" value="VFK10538.1"/>
    <property type="molecule type" value="Genomic_DNA"/>
</dbReference>
<dbReference type="GO" id="GO:0016855">
    <property type="term" value="F:racemase and epimerase activity, acting on amino acids and derivatives"/>
    <property type="evidence" value="ECO:0007669"/>
    <property type="project" value="UniProtKB-UniRule"/>
</dbReference>
<evidence type="ECO:0000256" key="1">
    <source>
        <dbReference type="HAMAP-Rule" id="MF_02209"/>
    </source>
</evidence>
<dbReference type="AlphaFoldDB" id="A0A450SD93"/>
<feature type="domain" description="MurL N-terminal" evidence="3">
    <location>
        <begin position="3"/>
        <end position="293"/>
    </location>
</feature>
<comment type="catalytic activity">
    <reaction evidence="1">
        <text>UDP-N-acetyl-alpha-D-muramoyl-L-alanyl-L-glutamate + ATP + H2O = UDP-N-acetyl-alpha-D-muramoyl-L-alanyl-D-glutamate + AMP + diphosphate + H(+)</text>
        <dbReference type="Rhea" id="RHEA:58812"/>
        <dbReference type="ChEBI" id="CHEBI:15377"/>
        <dbReference type="ChEBI" id="CHEBI:15378"/>
        <dbReference type="ChEBI" id="CHEBI:30616"/>
        <dbReference type="ChEBI" id="CHEBI:33019"/>
        <dbReference type="ChEBI" id="CHEBI:83900"/>
        <dbReference type="ChEBI" id="CHEBI:142725"/>
        <dbReference type="ChEBI" id="CHEBI:456215"/>
        <dbReference type="EC" id="5.1.1.23"/>
    </reaction>
</comment>
<dbReference type="InterPro" id="IPR043689">
    <property type="entry name" value="MurL"/>
</dbReference>
<dbReference type="InterPro" id="IPR058740">
    <property type="entry name" value="MurL_N"/>
</dbReference>
<protein>
    <recommendedName>
        <fullName evidence="1">UDP-N-acetyl-alpha-D-muramoyl-L-alanyl-L-glutamate epimerase</fullName>
        <ecNumber evidence="1">5.1.1.23</ecNumber>
    </recommendedName>
    <alternativeName>
        <fullName evidence="1">UDP-MurNAc-L-Ala-L-Glu epimerase</fullName>
    </alternativeName>
</protein>
<dbReference type="GO" id="GO:0071555">
    <property type="term" value="P:cell wall organization"/>
    <property type="evidence" value="ECO:0007669"/>
    <property type="project" value="UniProtKB-KW"/>
</dbReference>
<dbReference type="InterPro" id="IPR058741">
    <property type="entry name" value="MurL_C"/>
</dbReference>
<accession>A0A450SD93</accession>
<sequence length="458" mass="52326">MKFNPESIGKFCFEGYEYDDESHRAHLFYSFDDSIRFTETYEFKDAAPLVSNGQQVALDRALRFLHLISGVSYYKAAAPNRIEIKGEPLSFTEAAYFEKLYRNGLAEFSYINRLNLQNRIDFPFASIRERNIVDYRLSTGIVVPLGGGKDSIVTMELLNRAKIPIRLLNVGKNVIVDEIIGASNLGAIRIKRTLSQNLFELNKNGAYNGHVPISAILAFVFLTAGILYGFDTVIISNERSANVGTNVGCSIESEGDNTDYHINHQYSKSFEFEQDFRAFVCQNIIGGFDYYSLLRPLSELMIGKIFSKFHHYHDLFVSCNKAFAINRGHGRESGWCNRCPKCRFVFLSLAPFLEKERLLSIFGENLLNVPSQMEDFLQLMGIGGIKPFDCVGEEKESIAAMILLKDRPEWKHDCIIKRFSEEIYPVIDGREKLLTEVFDWSDEHNIPSGFEELLREYL</sequence>
<proteinExistence type="inferred from homology"/>
<comment type="similarity">
    <text evidence="1">Belongs to the MurL family.</text>
</comment>
<keyword evidence="1" id="KW-0573">Peptidoglycan synthesis</keyword>
<dbReference type="GO" id="GO:0009252">
    <property type="term" value="P:peptidoglycan biosynthetic process"/>
    <property type="evidence" value="ECO:0007669"/>
    <property type="project" value="UniProtKB-UniRule"/>
</dbReference>
<evidence type="ECO:0000313" key="4">
    <source>
        <dbReference type="EMBL" id="VFJ50509.1"/>
    </source>
</evidence>
<keyword evidence="1" id="KW-0131">Cell cycle</keyword>
<dbReference type="EC" id="5.1.1.23" evidence="1"/>